<evidence type="ECO:0000313" key="6">
    <source>
        <dbReference type="Proteomes" id="UP000031675"/>
    </source>
</evidence>
<keyword evidence="4" id="KW-0865">Zymogen</keyword>
<dbReference type="PANTHER" id="PTHR34218:SF3">
    <property type="entry name" value="ACYL-HOMOSERINE LACTONE ACYLASE PVDQ"/>
    <property type="match status" value="1"/>
</dbReference>
<evidence type="ECO:0008006" key="7">
    <source>
        <dbReference type="Google" id="ProtNLM"/>
    </source>
</evidence>
<sequence>MLLGAAPPSQAAPDRGPIAKIRYSEYGIPHIIAKDYRGLGYGYGYASASDNLCTLAETYVTVNAQRSRFFGPDAPAESGITTANNSLNSDLHFQRIKSEKIIRDYFKSASRNVRDLARGFAEGYNRLLRSDKVSDPECAGADWLRPITERDVFRYVYAVALLSGSGALIDETVGAQPPSGTSAKAETESGPDALVNAVQGIQGAQGSDHSNGSNAIAIGSRGAKSANSVLLANPHFPWQGALRFWQSHLTIPGELNVSGASLAGLPVIAIGHNADVAWSHTVSTAANLGLFRVETVPGSPTKYLVDGEPQSMTREKVSVQVRKDDGSIGTVTRTLWSTEYGPVVNGVSGVSLPWGESAHVLRDANARNFRLLDAWLGLGKSSSVQDIRSTLSSTLGIPWTNTVAVDGTGSSLYSGIEVVPHVTDEKAEECSTDLGAEVFSGTGVSILDGSRASCDWGTDPSAPEPGLLGPDDLPTLIRKDYTANANNAPWLANPAEPLTNYPRVVGPVGGPLSLRAQQALHTVQRRLDGTDGLPGTGFTSKRLRGVLFADKSRAAELTEDDVRDLCAALPHGQAPSGEGPVDARAACRALERWEGDYRLDSRGSLLFSRFVTRLSSVPGGPWRVPFDPAQPLTTPNTLAVDRTEVQTAFGDAIRDLSAADVPVNGRLGDNQYVTRGGEQIPIHGAPHELGVLNVITPTWTDDGNTDVVHGSSFIQVVEFDGRKAPQAHSLLAYSQSADPNSPHYADQTELYSAGTWVQERFTEREIRSSPELRVVTLSGRGGADR</sequence>
<keyword evidence="2" id="KW-0732">Signal</keyword>
<dbReference type="STRING" id="183763.LP52_07025"/>
<evidence type="ECO:0000256" key="3">
    <source>
        <dbReference type="ARBA" id="ARBA00022801"/>
    </source>
</evidence>
<comment type="caution">
    <text evidence="5">The sequence shown here is derived from an EMBL/GenBank/DDBJ whole genome shotgun (WGS) entry which is preliminary data.</text>
</comment>
<evidence type="ECO:0000256" key="1">
    <source>
        <dbReference type="ARBA" id="ARBA00006586"/>
    </source>
</evidence>
<dbReference type="InterPro" id="IPR023343">
    <property type="entry name" value="Penicillin_amidase_dom1"/>
</dbReference>
<dbReference type="Gene3D" id="1.10.1400.10">
    <property type="match status" value="1"/>
</dbReference>
<dbReference type="GO" id="GO:0017000">
    <property type="term" value="P:antibiotic biosynthetic process"/>
    <property type="evidence" value="ECO:0007669"/>
    <property type="project" value="InterPro"/>
</dbReference>
<keyword evidence="3" id="KW-0378">Hydrolase</keyword>
<dbReference type="Gene3D" id="3.60.20.10">
    <property type="entry name" value="Glutamine Phosphoribosylpyrophosphate, subunit 1, domain 1"/>
    <property type="match status" value="1"/>
</dbReference>
<dbReference type="InterPro" id="IPR043147">
    <property type="entry name" value="Penicillin_amidase_A-knob"/>
</dbReference>
<dbReference type="GO" id="GO:0016811">
    <property type="term" value="F:hydrolase activity, acting on carbon-nitrogen (but not peptide) bonds, in linear amides"/>
    <property type="evidence" value="ECO:0007669"/>
    <property type="project" value="InterPro"/>
</dbReference>
<protein>
    <recommendedName>
        <fullName evidence="7">Penicillin amidase</fullName>
    </recommendedName>
</protein>
<dbReference type="InterPro" id="IPR029055">
    <property type="entry name" value="Ntn_hydrolases_N"/>
</dbReference>
<dbReference type="MEROPS" id="S45.005"/>
<evidence type="ECO:0000256" key="2">
    <source>
        <dbReference type="ARBA" id="ARBA00022729"/>
    </source>
</evidence>
<dbReference type="PANTHER" id="PTHR34218">
    <property type="entry name" value="PEPTIDASE S45 PENICILLIN AMIDASE"/>
    <property type="match status" value="1"/>
</dbReference>
<proteinExistence type="inferred from homology"/>
<dbReference type="AlphaFoldDB" id="A0A0C2JS48"/>
<organism evidence="5 6">
    <name type="scientific">Streptomonospora alba</name>
    <dbReference type="NCBI Taxonomy" id="183763"/>
    <lineage>
        <taxon>Bacteria</taxon>
        <taxon>Bacillati</taxon>
        <taxon>Actinomycetota</taxon>
        <taxon>Actinomycetes</taxon>
        <taxon>Streptosporangiales</taxon>
        <taxon>Nocardiopsidaceae</taxon>
        <taxon>Streptomonospora</taxon>
    </lineage>
</organism>
<comment type="similarity">
    <text evidence="1">Belongs to the peptidase S45 family.</text>
</comment>
<evidence type="ECO:0000256" key="4">
    <source>
        <dbReference type="ARBA" id="ARBA00023145"/>
    </source>
</evidence>
<dbReference type="Proteomes" id="UP000031675">
    <property type="component" value="Unassembled WGS sequence"/>
</dbReference>
<dbReference type="EMBL" id="JROO01000010">
    <property type="protein sequence ID" value="KIH99632.1"/>
    <property type="molecule type" value="Genomic_DNA"/>
</dbReference>
<reference evidence="6" key="1">
    <citation type="journal article" date="2015" name="Chem. Biol.">
        <title>Structure, bioactivity, and resistance mechanism of streptomonomicin, an unusual lasso Peptide from an understudied halophilic actinomycete.</title>
        <authorList>
            <person name="Metelev M."/>
            <person name="Tietz J.I."/>
            <person name="Melby J.O."/>
            <person name="Blair P.M."/>
            <person name="Zhu L."/>
            <person name="Livnat I."/>
            <person name="Severinov K."/>
            <person name="Mitchell D.A."/>
        </authorList>
    </citation>
    <scope>NUCLEOTIDE SEQUENCE [LARGE SCALE GENOMIC DNA]</scope>
    <source>
        <strain evidence="6">YIM 90003</strain>
    </source>
</reference>
<dbReference type="Gene3D" id="2.30.120.10">
    <property type="match status" value="1"/>
</dbReference>
<dbReference type="Pfam" id="PF01804">
    <property type="entry name" value="Penicil_amidase"/>
    <property type="match status" value="1"/>
</dbReference>
<keyword evidence="6" id="KW-1185">Reference proteome</keyword>
<dbReference type="SUPFAM" id="SSF56235">
    <property type="entry name" value="N-terminal nucleophile aminohydrolases (Ntn hydrolases)"/>
    <property type="match status" value="1"/>
</dbReference>
<dbReference type="Gene3D" id="1.10.439.10">
    <property type="entry name" value="Penicillin Amidohydrolase, domain 1"/>
    <property type="match status" value="1"/>
</dbReference>
<gene>
    <name evidence="5" type="ORF">LP52_07025</name>
</gene>
<dbReference type="InterPro" id="IPR043146">
    <property type="entry name" value="Penicillin_amidase_N_B-knob"/>
</dbReference>
<dbReference type="InterPro" id="IPR002692">
    <property type="entry name" value="S45"/>
</dbReference>
<accession>A0A0C2JS48</accession>
<evidence type="ECO:0000313" key="5">
    <source>
        <dbReference type="EMBL" id="KIH99632.1"/>
    </source>
</evidence>
<name>A0A0C2JS48_9ACTN</name>